<name>A0A504UNY8_9HYPH</name>
<evidence type="ECO:0000313" key="4">
    <source>
        <dbReference type="Proteomes" id="UP000316429"/>
    </source>
</evidence>
<protein>
    <submittedName>
        <fullName evidence="3">VWA domain-containing protein</fullName>
    </submittedName>
</protein>
<feature type="domain" description="VWFA" evidence="2">
    <location>
        <begin position="465"/>
        <end position="644"/>
    </location>
</feature>
<keyword evidence="4" id="KW-1185">Reference proteome</keyword>
<reference evidence="3 4" key="1">
    <citation type="submission" date="2019-06" db="EMBL/GenBank/DDBJ databases">
        <title>Rhizobium sp. CL12 isolated from roots of soybean.</title>
        <authorList>
            <person name="Wang C."/>
        </authorList>
    </citation>
    <scope>NUCLEOTIDE SEQUENCE [LARGE SCALE GENOMIC DNA]</scope>
    <source>
        <strain evidence="3 4">CL12</strain>
    </source>
</reference>
<dbReference type="InterPro" id="IPR036465">
    <property type="entry name" value="vWFA_dom_sf"/>
</dbReference>
<dbReference type="Gene3D" id="3.40.50.410">
    <property type="entry name" value="von Willebrand factor, type A domain"/>
    <property type="match status" value="1"/>
</dbReference>
<feature type="compositionally biased region" description="Pro residues" evidence="1">
    <location>
        <begin position="290"/>
        <end position="301"/>
    </location>
</feature>
<dbReference type="Gene3D" id="1.10.8.80">
    <property type="entry name" value="Magnesium chelatase subunit I, C-Terminal domain"/>
    <property type="match status" value="1"/>
</dbReference>
<dbReference type="PROSITE" id="PS50234">
    <property type="entry name" value="VWFA"/>
    <property type="match status" value="1"/>
</dbReference>
<dbReference type="PANTHER" id="PTHR43473:SF2">
    <property type="entry name" value="MAGNESIUM-CHELATASE SUBUNIT CHLD, CHLOROPLASTIC"/>
    <property type="match status" value="1"/>
</dbReference>
<dbReference type="AlphaFoldDB" id="A0A504UNY8"/>
<dbReference type="PANTHER" id="PTHR43473">
    <property type="entry name" value="MAGNESIUM-CHELATASE SUBUNIT CHLD, CHLOROPLASTIC"/>
    <property type="match status" value="1"/>
</dbReference>
<gene>
    <name evidence="3" type="ORF">FJQ55_18685</name>
</gene>
<sequence length="650" mass="68864">MPVRHHASSGRLQLSMPATAMAELGPHEAFDLALAKHGAEQWADALLAADILRWGGHRIGGIWLTARAGGVRDAFLNHLGSIIGSQDRWTRLPPGSSLSNLVGGVDIAATAALGTLVRQPGLLWRARTSLLLIPMAERLDPTLAAIVGTAMDRQADGGMCILALDESIEDDDILPISIADRLALRVDLHAVAWHHVTETSTAGAASLATLPRFAIENWTSVTINDATLTSLSALAQSSRHSSLRILRNLVQVAKILAHIDGRDTVNDTDALTALRLCLGLRLTPSSQDQPPEPDGGEPPPQAQAGEQDQPAAPTETPRAEAPPSDNTAEPAPSRLDVLTELLAAVQAGSLSGNPLLLSSERPSREKRRSGKSGSERKNARRGRPFGLGLSPPYPDARPGIVATLRAAAPWQRTRAAQRAHIAATATLTAADGLPSATVPPPAPPRAYVTRDDFRYQRLRHAAPSTAIFVVDASGSTALERLGETKGAIEHLLARCYVRRDEVALIAFRGTSADVLLPPTRSLVAAKRKLAALPGGGPTPLASGLQKGLELALAVRRRGSTPILVLLTDGSGNVALDGTPDRARAAEELTRLARLYKSNGLKTVCIDIARRPRDSVAALARALGADLHLLRQAEARGLSDLVDTSMREANR</sequence>
<accession>A0A504UNY8</accession>
<dbReference type="Pfam" id="PF17863">
    <property type="entry name" value="AAA_lid_2"/>
    <property type="match status" value="1"/>
</dbReference>
<evidence type="ECO:0000256" key="1">
    <source>
        <dbReference type="SAM" id="MobiDB-lite"/>
    </source>
</evidence>
<dbReference type="Pfam" id="PF13519">
    <property type="entry name" value="VWA_2"/>
    <property type="match status" value="1"/>
</dbReference>
<dbReference type="Proteomes" id="UP000316429">
    <property type="component" value="Unassembled WGS sequence"/>
</dbReference>
<dbReference type="SUPFAM" id="SSF52540">
    <property type="entry name" value="P-loop containing nucleoside triphosphate hydrolases"/>
    <property type="match status" value="1"/>
</dbReference>
<organism evidence="3 4">
    <name type="scientific">Rhizobium glycinendophyticum</name>
    <dbReference type="NCBI Taxonomy" id="2589807"/>
    <lineage>
        <taxon>Bacteria</taxon>
        <taxon>Pseudomonadati</taxon>
        <taxon>Pseudomonadota</taxon>
        <taxon>Alphaproteobacteria</taxon>
        <taxon>Hyphomicrobiales</taxon>
        <taxon>Rhizobiaceae</taxon>
        <taxon>Rhizobium/Agrobacterium group</taxon>
        <taxon>Rhizobium</taxon>
    </lineage>
</organism>
<dbReference type="SMART" id="SM00327">
    <property type="entry name" value="VWA"/>
    <property type="match status" value="1"/>
</dbReference>
<dbReference type="InterPro" id="IPR027417">
    <property type="entry name" value="P-loop_NTPase"/>
</dbReference>
<evidence type="ECO:0000313" key="3">
    <source>
        <dbReference type="EMBL" id="TPP06763.1"/>
    </source>
</evidence>
<dbReference type="InterPro" id="IPR002035">
    <property type="entry name" value="VWF_A"/>
</dbReference>
<dbReference type="InterPro" id="IPR041628">
    <property type="entry name" value="ChlI/MoxR_AAA_lid"/>
</dbReference>
<feature type="region of interest" description="Disordered" evidence="1">
    <location>
        <begin position="283"/>
        <end position="331"/>
    </location>
</feature>
<proteinExistence type="predicted"/>
<comment type="caution">
    <text evidence="3">The sequence shown here is derived from an EMBL/GenBank/DDBJ whole genome shotgun (WGS) entry which is preliminary data.</text>
</comment>
<dbReference type="EMBL" id="VFYP01000003">
    <property type="protein sequence ID" value="TPP06763.1"/>
    <property type="molecule type" value="Genomic_DNA"/>
</dbReference>
<dbReference type="SUPFAM" id="SSF53300">
    <property type="entry name" value="vWA-like"/>
    <property type="match status" value="1"/>
</dbReference>
<feature type="region of interest" description="Disordered" evidence="1">
    <location>
        <begin position="352"/>
        <end position="392"/>
    </location>
</feature>
<evidence type="ECO:0000259" key="2">
    <source>
        <dbReference type="PROSITE" id="PS50234"/>
    </source>
</evidence>
<feature type="compositionally biased region" description="Low complexity" evidence="1">
    <location>
        <begin position="302"/>
        <end position="323"/>
    </location>
</feature>